<organism evidence="7 8">
    <name type="scientific">Paraglaciecola psychrophila 170</name>
    <dbReference type="NCBI Taxonomy" id="1129794"/>
    <lineage>
        <taxon>Bacteria</taxon>
        <taxon>Pseudomonadati</taxon>
        <taxon>Pseudomonadota</taxon>
        <taxon>Gammaproteobacteria</taxon>
        <taxon>Alteromonadales</taxon>
        <taxon>Alteromonadaceae</taxon>
        <taxon>Paraglaciecola</taxon>
    </lineage>
</organism>
<evidence type="ECO:0000256" key="3">
    <source>
        <dbReference type="ARBA" id="ARBA00022692"/>
    </source>
</evidence>
<dbReference type="Pfam" id="PF03899">
    <property type="entry name" value="ATP-synt_I"/>
    <property type="match status" value="1"/>
</dbReference>
<keyword evidence="8" id="KW-1185">Reference proteome</keyword>
<name>K6ZIN7_9ALTE</name>
<evidence type="ECO:0000256" key="5">
    <source>
        <dbReference type="ARBA" id="ARBA00023136"/>
    </source>
</evidence>
<evidence type="ECO:0000313" key="8">
    <source>
        <dbReference type="Proteomes" id="UP000011864"/>
    </source>
</evidence>
<reference evidence="7 8" key="1">
    <citation type="journal article" date="2013" name="Genome Announc.">
        <title>Complete Genome Sequence of Glaciecola psychrophila Strain 170T.</title>
        <authorList>
            <person name="Yin J."/>
            <person name="Chen J."/>
            <person name="Liu G."/>
            <person name="Yu Y."/>
            <person name="Song L."/>
            <person name="Wang X."/>
            <person name="Qu X."/>
        </authorList>
    </citation>
    <scope>NUCLEOTIDE SEQUENCE [LARGE SCALE GENOMIC DNA]</scope>
    <source>
        <strain evidence="7 8">170</strain>
    </source>
</reference>
<dbReference type="GO" id="GO:0005886">
    <property type="term" value="C:plasma membrane"/>
    <property type="evidence" value="ECO:0007669"/>
    <property type="project" value="UniProtKB-SubCell"/>
</dbReference>
<feature type="transmembrane region" description="Helical" evidence="6">
    <location>
        <begin position="20"/>
        <end position="39"/>
    </location>
</feature>
<keyword evidence="2" id="KW-1003">Cell membrane</keyword>
<dbReference type="STRING" id="1129794.C427_5621"/>
<feature type="transmembrane region" description="Helical" evidence="6">
    <location>
        <begin position="86"/>
        <end position="103"/>
    </location>
</feature>
<accession>K6ZIN7</accession>
<keyword evidence="4 6" id="KW-1133">Transmembrane helix</keyword>
<dbReference type="Proteomes" id="UP000011864">
    <property type="component" value="Chromosome"/>
</dbReference>
<feature type="transmembrane region" description="Helical" evidence="6">
    <location>
        <begin position="45"/>
        <end position="65"/>
    </location>
</feature>
<dbReference type="OrthoDB" id="5702716at2"/>
<dbReference type="InterPro" id="IPR005598">
    <property type="entry name" value="ATP_synth_I"/>
</dbReference>
<proteinExistence type="predicted"/>
<dbReference type="EMBL" id="CP003837">
    <property type="protein sequence ID" value="AGH47715.1"/>
    <property type="molecule type" value="Genomic_DNA"/>
</dbReference>
<dbReference type="eggNOG" id="COG3312">
    <property type="taxonomic scope" value="Bacteria"/>
</dbReference>
<keyword evidence="3 6" id="KW-0812">Transmembrane</keyword>
<dbReference type="KEGG" id="gps:C427_5621"/>
<evidence type="ECO:0000313" key="7">
    <source>
        <dbReference type="EMBL" id="AGH47715.1"/>
    </source>
</evidence>
<gene>
    <name evidence="7" type="ORF">C427_5621</name>
</gene>
<evidence type="ECO:0000256" key="2">
    <source>
        <dbReference type="ARBA" id="ARBA00022475"/>
    </source>
</evidence>
<dbReference type="AlphaFoldDB" id="K6ZIN7"/>
<evidence type="ECO:0000256" key="4">
    <source>
        <dbReference type="ARBA" id="ARBA00022989"/>
    </source>
</evidence>
<dbReference type="RefSeq" id="WP_007634687.1">
    <property type="nucleotide sequence ID" value="NC_020514.1"/>
</dbReference>
<protein>
    <submittedName>
        <fullName evidence="7">ATP synthase I chain</fullName>
    </submittedName>
</protein>
<evidence type="ECO:0000256" key="1">
    <source>
        <dbReference type="ARBA" id="ARBA00004651"/>
    </source>
</evidence>
<feature type="transmembrane region" description="Helical" evidence="6">
    <location>
        <begin position="109"/>
        <end position="127"/>
    </location>
</feature>
<dbReference type="PATRIC" id="fig|1129794.4.peg.5598"/>
<evidence type="ECO:0000256" key="6">
    <source>
        <dbReference type="SAM" id="Phobius"/>
    </source>
</evidence>
<dbReference type="HOGENOM" id="CLU_121415_3_1_6"/>
<sequence>MIQLVTSLAQEGRKFARKVLFYQCLVAILLALIFSVFIGKYTGISALYGGLICVVPGKVFAFLAFRYAGASQNQLVVRSFNKGSKLKFLITIVMFAVIFRWPNLQPLPLFISYFVTLMVQWPIIIFLSRADR</sequence>
<comment type="subcellular location">
    <subcellularLocation>
        <location evidence="1">Cell membrane</location>
        <topology evidence="1">Multi-pass membrane protein</topology>
    </subcellularLocation>
</comment>
<keyword evidence="5 6" id="KW-0472">Membrane</keyword>